<evidence type="ECO:0000259" key="8">
    <source>
        <dbReference type="Pfam" id="PF12704"/>
    </source>
</evidence>
<evidence type="ECO:0000313" key="10">
    <source>
        <dbReference type="Proteomes" id="UP000664628"/>
    </source>
</evidence>
<dbReference type="InterPro" id="IPR003838">
    <property type="entry name" value="ABC3_permease_C"/>
</dbReference>
<protein>
    <submittedName>
        <fullName evidence="9">ABC transporter permease</fullName>
    </submittedName>
</protein>
<keyword evidence="4 6" id="KW-1133">Transmembrane helix</keyword>
<evidence type="ECO:0000256" key="2">
    <source>
        <dbReference type="ARBA" id="ARBA00022475"/>
    </source>
</evidence>
<feature type="transmembrane region" description="Helical" evidence="6">
    <location>
        <begin position="667"/>
        <end position="691"/>
    </location>
</feature>
<evidence type="ECO:0000256" key="5">
    <source>
        <dbReference type="ARBA" id="ARBA00023136"/>
    </source>
</evidence>
<dbReference type="Proteomes" id="UP000664628">
    <property type="component" value="Unassembled WGS sequence"/>
</dbReference>
<feature type="transmembrane region" description="Helical" evidence="6">
    <location>
        <begin position="266"/>
        <end position="291"/>
    </location>
</feature>
<dbReference type="PANTHER" id="PTHR30572">
    <property type="entry name" value="MEMBRANE COMPONENT OF TRANSPORTER-RELATED"/>
    <property type="match status" value="1"/>
</dbReference>
<comment type="caution">
    <text evidence="9">The sequence shown here is derived from an EMBL/GenBank/DDBJ whole genome shotgun (WGS) entry which is preliminary data.</text>
</comment>
<feature type="transmembrane region" description="Helical" evidence="6">
    <location>
        <begin position="410"/>
        <end position="433"/>
    </location>
</feature>
<evidence type="ECO:0000256" key="3">
    <source>
        <dbReference type="ARBA" id="ARBA00022692"/>
    </source>
</evidence>
<dbReference type="Pfam" id="PF12704">
    <property type="entry name" value="MacB_PCD"/>
    <property type="match status" value="2"/>
</dbReference>
<name>A0ABS3JE19_9BACT</name>
<dbReference type="Pfam" id="PF02687">
    <property type="entry name" value="FtsX"/>
    <property type="match status" value="2"/>
</dbReference>
<evidence type="ECO:0000256" key="6">
    <source>
        <dbReference type="SAM" id="Phobius"/>
    </source>
</evidence>
<feature type="transmembrane region" description="Helical" evidence="6">
    <location>
        <begin position="369"/>
        <end position="390"/>
    </location>
</feature>
<keyword evidence="2" id="KW-1003">Cell membrane</keyword>
<keyword evidence="5 6" id="KW-0472">Membrane</keyword>
<feature type="domain" description="MacB-like periplasmic core" evidence="8">
    <location>
        <begin position="20"/>
        <end position="235"/>
    </location>
</feature>
<dbReference type="PANTHER" id="PTHR30572:SF18">
    <property type="entry name" value="ABC-TYPE MACROLIDE FAMILY EXPORT SYSTEM PERMEASE COMPONENT 2"/>
    <property type="match status" value="1"/>
</dbReference>
<comment type="subcellular location">
    <subcellularLocation>
        <location evidence="1">Cell membrane</location>
        <topology evidence="1">Multi-pass membrane protein</topology>
    </subcellularLocation>
</comment>
<feature type="transmembrane region" description="Helical" evidence="6">
    <location>
        <begin position="21"/>
        <end position="41"/>
    </location>
</feature>
<evidence type="ECO:0000259" key="7">
    <source>
        <dbReference type="Pfam" id="PF02687"/>
    </source>
</evidence>
<sequence>MLHSYLTLALRSLWRNKVYTLLNVSGIAVGLAAVTLIYWQVSQINGFDSQHPHADRLYRLSETLPPNHEPGTSTVTPLLPTLLRESPAVETGTRLFSWQTNWITYLNRDEQQTIFHADTSVFSVLHFPLKLGNPRTALTDPNAMVISEKVADKLFPGEDPMNKTVTLDNGRAYVIRGVMAPRPANSAIRAEVLLPFADLLATNQAATGNWYNGNCQTYVRLRPDADPVVFEQSMKAFVATHYAGEGRDRKLTLLPVRQLLRKDAGALLTVIIYGLGFIAAFILLIVAINFLNLSSALSLTRSGEVALRTTLGAGAGQIVSQFVLEAVLVAAAGALLGTLLLKALLPVYIDFFDIDTMFSPQLPLSTSLFLAGVVLLLGTLAGWLPSRYLIRQNVVTALQGKTTVNKRTPFRSTLVVVQFTLATIMITCTGVMITQNAFIRDQQTGFRQDDIVVVDLDRSYRNPAGAEPAVDNLIGQLRQNPAVLDLSATATIPGKYWLNKNTYSDLTANRDVLFEQQAVDETYLSTFGIPLLAGRSLLAADTAVNNVVVNETGAQRLGYKTVGEAVGKVLKPHGGGSPFTIVGVFRDYYKRGVHHAIEPMLFWSGGPARLQNNNWLSIRVKPGTAPMLLADLERQFQAIPARKPFRYVYLSDDYNQVYTVMAQSQTFLTGMALITVLLACAGIFGLSLFSIRQRTREIGIRKVLGASIGSVVWLLSQRTVRLVGIAVVIAMPAAWWMMNQWLNTFVLHIAFPWWVVACSGTLALLVAILTVSSQSIRAAVANPVDSLRSE</sequence>
<feature type="transmembrane region" description="Helical" evidence="6">
    <location>
        <begin position="720"/>
        <end position="738"/>
    </location>
</feature>
<dbReference type="EMBL" id="JAFMYW010000002">
    <property type="protein sequence ID" value="MBO0948245.1"/>
    <property type="molecule type" value="Genomic_DNA"/>
</dbReference>
<feature type="transmembrane region" description="Helical" evidence="6">
    <location>
        <begin position="750"/>
        <end position="771"/>
    </location>
</feature>
<proteinExistence type="predicted"/>
<feature type="domain" description="MacB-like periplasmic core" evidence="8">
    <location>
        <begin position="426"/>
        <end position="624"/>
    </location>
</feature>
<keyword evidence="3 6" id="KW-0812">Transmembrane</keyword>
<feature type="domain" description="ABC3 transporter permease C-terminal" evidence="7">
    <location>
        <begin position="671"/>
        <end position="781"/>
    </location>
</feature>
<evidence type="ECO:0000256" key="1">
    <source>
        <dbReference type="ARBA" id="ARBA00004651"/>
    </source>
</evidence>
<dbReference type="InterPro" id="IPR050250">
    <property type="entry name" value="Macrolide_Exporter_MacB"/>
</dbReference>
<accession>A0ABS3JE19</accession>
<dbReference type="RefSeq" id="WP_207328232.1">
    <property type="nucleotide sequence ID" value="NZ_JAFMYW010000002.1"/>
</dbReference>
<feature type="domain" description="ABC3 transporter permease C-terminal" evidence="7">
    <location>
        <begin position="277"/>
        <end position="393"/>
    </location>
</feature>
<gene>
    <name evidence="9" type="ORF">J2I46_06615</name>
</gene>
<dbReference type="InterPro" id="IPR025857">
    <property type="entry name" value="MacB_PCD"/>
</dbReference>
<evidence type="ECO:0000313" key="9">
    <source>
        <dbReference type="EMBL" id="MBO0948245.1"/>
    </source>
</evidence>
<feature type="transmembrane region" description="Helical" evidence="6">
    <location>
        <begin position="326"/>
        <end position="349"/>
    </location>
</feature>
<evidence type="ECO:0000256" key="4">
    <source>
        <dbReference type="ARBA" id="ARBA00022989"/>
    </source>
</evidence>
<organism evidence="9 10">
    <name type="scientific">Fibrella forsythiae</name>
    <dbReference type="NCBI Taxonomy" id="2817061"/>
    <lineage>
        <taxon>Bacteria</taxon>
        <taxon>Pseudomonadati</taxon>
        <taxon>Bacteroidota</taxon>
        <taxon>Cytophagia</taxon>
        <taxon>Cytophagales</taxon>
        <taxon>Spirosomataceae</taxon>
        <taxon>Fibrella</taxon>
    </lineage>
</organism>
<reference evidence="9 10" key="1">
    <citation type="submission" date="2021-03" db="EMBL/GenBank/DDBJ databases">
        <title>Fibrella sp. HMF5405 genome sequencing and assembly.</title>
        <authorList>
            <person name="Kang H."/>
            <person name="Kim H."/>
            <person name="Bae S."/>
            <person name="Joh K."/>
        </authorList>
    </citation>
    <scope>NUCLEOTIDE SEQUENCE [LARGE SCALE GENOMIC DNA]</scope>
    <source>
        <strain evidence="9 10">HMF5405</strain>
    </source>
</reference>
<keyword evidence="10" id="KW-1185">Reference proteome</keyword>